<protein>
    <submittedName>
        <fullName evidence="1">Uncharacterized protein</fullName>
    </submittedName>
</protein>
<organism evidence="1 2">
    <name type="scientific">Polyporus arcularius HHB13444</name>
    <dbReference type="NCBI Taxonomy" id="1314778"/>
    <lineage>
        <taxon>Eukaryota</taxon>
        <taxon>Fungi</taxon>
        <taxon>Dikarya</taxon>
        <taxon>Basidiomycota</taxon>
        <taxon>Agaricomycotina</taxon>
        <taxon>Agaricomycetes</taxon>
        <taxon>Polyporales</taxon>
        <taxon>Polyporaceae</taxon>
        <taxon>Polyporus</taxon>
    </lineage>
</organism>
<evidence type="ECO:0000313" key="1">
    <source>
        <dbReference type="EMBL" id="TFK83448.1"/>
    </source>
</evidence>
<dbReference type="Proteomes" id="UP000308197">
    <property type="component" value="Unassembled WGS sequence"/>
</dbReference>
<keyword evidence="2" id="KW-1185">Reference proteome</keyword>
<sequence>MRPPGLRVRVFCMDPVGIGTREPPSRTLLSVFGLGTFWVDFGHIMLVERLRMRYLIVHGLNVCRRSKHTPLPSMMLAVVELRWQFALKGGRGLCISVCSCASVVPMSLET</sequence>
<dbReference type="InParanoid" id="A0A5C3P4A3"/>
<gene>
    <name evidence="1" type="ORF">K466DRAFT_262627</name>
</gene>
<dbReference type="EMBL" id="ML211392">
    <property type="protein sequence ID" value="TFK83448.1"/>
    <property type="molecule type" value="Genomic_DNA"/>
</dbReference>
<accession>A0A5C3P4A3</accession>
<reference evidence="1 2" key="1">
    <citation type="journal article" date="2019" name="Nat. Ecol. Evol.">
        <title>Megaphylogeny resolves global patterns of mushroom evolution.</title>
        <authorList>
            <person name="Varga T."/>
            <person name="Krizsan K."/>
            <person name="Foldi C."/>
            <person name="Dima B."/>
            <person name="Sanchez-Garcia M."/>
            <person name="Sanchez-Ramirez S."/>
            <person name="Szollosi G.J."/>
            <person name="Szarkandi J.G."/>
            <person name="Papp V."/>
            <person name="Albert L."/>
            <person name="Andreopoulos W."/>
            <person name="Angelini C."/>
            <person name="Antonin V."/>
            <person name="Barry K.W."/>
            <person name="Bougher N.L."/>
            <person name="Buchanan P."/>
            <person name="Buyck B."/>
            <person name="Bense V."/>
            <person name="Catcheside P."/>
            <person name="Chovatia M."/>
            <person name="Cooper J."/>
            <person name="Damon W."/>
            <person name="Desjardin D."/>
            <person name="Finy P."/>
            <person name="Geml J."/>
            <person name="Haridas S."/>
            <person name="Hughes K."/>
            <person name="Justo A."/>
            <person name="Karasinski D."/>
            <person name="Kautmanova I."/>
            <person name="Kiss B."/>
            <person name="Kocsube S."/>
            <person name="Kotiranta H."/>
            <person name="LaButti K.M."/>
            <person name="Lechner B.E."/>
            <person name="Liimatainen K."/>
            <person name="Lipzen A."/>
            <person name="Lukacs Z."/>
            <person name="Mihaltcheva S."/>
            <person name="Morgado L.N."/>
            <person name="Niskanen T."/>
            <person name="Noordeloos M.E."/>
            <person name="Ohm R.A."/>
            <person name="Ortiz-Santana B."/>
            <person name="Ovrebo C."/>
            <person name="Racz N."/>
            <person name="Riley R."/>
            <person name="Savchenko A."/>
            <person name="Shiryaev A."/>
            <person name="Soop K."/>
            <person name="Spirin V."/>
            <person name="Szebenyi C."/>
            <person name="Tomsovsky M."/>
            <person name="Tulloss R.E."/>
            <person name="Uehling J."/>
            <person name="Grigoriev I.V."/>
            <person name="Vagvolgyi C."/>
            <person name="Papp T."/>
            <person name="Martin F.M."/>
            <person name="Miettinen O."/>
            <person name="Hibbett D.S."/>
            <person name="Nagy L.G."/>
        </authorList>
    </citation>
    <scope>NUCLEOTIDE SEQUENCE [LARGE SCALE GENOMIC DNA]</scope>
    <source>
        <strain evidence="1 2">HHB13444</strain>
    </source>
</reference>
<name>A0A5C3P4A3_9APHY</name>
<proteinExistence type="predicted"/>
<dbReference type="AlphaFoldDB" id="A0A5C3P4A3"/>
<evidence type="ECO:0000313" key="2">
    <source>
        <dbReference type="Proteomes" id="UP000308197"/>
    </source>
</evidence>